<evidence type="ECO:0000313" key="1">
    <source>
        <dbReference type="EMBL" id="DAF88356.1"/>
    </source>
</evidence>
<sequence length="63" mass="7386">MEKEVIQPYYEDDYQSLDEMSTIDLLEMKEGALNDLNESECTIHRINQILASRAIYATQLELF</sequence>
<accession>A0A8S5U1L7</accession>
<protein>
    <submittedName>
        <fullName evidence="1">Uncharacterized protein</fullName>
    </submittedName>
</protein>
<proteinExistence type="predicted"/>
<organism evidence="1">
    <name type="scientific">Myoviridae sp. ctu3o5</name>
    <dbReference type="NCBI Taxonomy" id="2825198"/>
    <lineage>
        <taxon>Viruses</taxon>
        <taxon>Duplodnaviria</taxon>
        <taxon>Heunggongvirae</taxon>
        <taxon>Uroviricota</taxon>
        <taxon>Caudoviricetes</taxon>
    </lineage>
</organism>
<dbReference type="EMBL" id="BK015984">
    <property type="protein sequence ID" value="DAF88356.1"/>
    <property type="molecule type" value="Genomic_DNA"/>
</dbReference>
<name>A0A8S5U1L7_9CAUD</name>
<reference evidence="1" key="1">
    <citation type="journal article" date="2021" name="Proc. Natl. Acad. Sci. U.S.A.">
        <title>A Catalog of Tens of Thousands of Viruses from Human Metagenomes Reveals Hidden Associations with Chronic Diseases.</title>
        <authorList>
            <person name="Tisza M.J."/>
            <person name="Buck C.B."/>
        </authorList>
    </citation>
    <scope>NUCLEOTIDE SEQUENCE</scope>
    <source>
        <strain evidence="1">Ctu3o5</strain>
    </source>
</reference>